<dbReference type="Pfam" id="PF16125">
    <property type="entry name" value="DUF4837"/>
    <property type="match status" value="1"/>
</dbReference>
<dbReference type="RefSeq" id="WP_121375681.1">
    <property type="nucleotide sequence ID" value="NZ_RBLC01000001.1"/>
</dbReference>
<proteinExistence type="predicted"/>
<gene>
    <name evidence="1" type="ORF">CLV94_1410</name>
</gene>
<dbReference type="OrthoDB" id="1115230at2"/>
<accession>A0A495MNH1</accession>
<evidence type="ECO:0000313" key="1">
    <source>
        <dbReference type="EMBL" id="RKS26353.1"/>
    </source>
</evidence>
<dbReference type="PROSITE" id="PS51257">
    <property type="entry name" value="PROKAR_LIPOPROTEIN"/>
    <property type="match status" value="1"/>
</dbReference>
<dbReference type="Proteomes" id="UP000277579">
    <property type="component" value="Unassembled WGS sequence"/>
</dbReference>
<evidence type="ECO:0000313" key="2">
    <source>
        <dbReference type="Proteomes" id="UP000277579"/>
    </source>
</evidence>
<dbReference type="InterPro" id="IPR032286">
    <property type="entry name" value="DUF4837"/>
</dbReference>
<sequence length="323" mass="36805">MKKLLLLFLVTLAFSCNQKEEKISDKQSIGNTNSLSVFIDDKLWIGEIGDTIRKKFAAPVDGLPQEEPLFTINQYPLHAFEGTLAKNRNILYIKKEARNVFDISENQYAVPQNLIRISGNTTAMIIDHLEKNASAIIALMQQTEIEVSQKTIQKSVMDAKKLKEKFNISLQVPKAFRAVLEKDKFLWLKKEIQSGNSSILIYQIPLHCIKKNDEAINNIVKIRDSIGGLYIHGTTENSQMVTEDSYSPYLLNTTLDGMKAYQTKGNWELRNDTMSGPFINYSIIDEKNNRILIIEGFCYAPSTPQRDLMHELESIIKSIKILK</sequence>
<keyword evidence="2" id="KW-1185">Reference proteome</keyword>
<protein>
    <submittedName>
        <fullName evidence="1">Uncharacterized protein DUF4837</fullName>
    </submittedName>
</protein>
<dbReference type="EMBL" id="RBLC01000001">
    <property type="protein sequence ID" value="RKS26353.1"/>
    <property type="molecule type" value="Genomic_DNA"/>
</dbReference>
<name>A0A495MNH1_9FLAO</name>
<dbReference type="AlphaFoldDB" id="A0A495MNH1"/>
<comment type="caution">
    <text evidence="1">The sequence shown here is derived from an EMBL/GenBank/DDBJ whole genome shotgun (WGS) entry which is preliminary data.</text>
</comment>
<organism evidence="1 2">
    <name type="scientific">Flavobacterium endophyticum</name>
    <dbReference type="NCBI Taxonomy" id="1540163"/>
    <lineage>
        <taxon>Bacteria</taxon>
        <taxon>Pseudomonadati</taxon>
        <taxon>Bacteroidota</taxon>
        <taxon>Flavobacteriia</taxon>
        <taxon>Flavobacteriales</taxon>
        <taxon>Flavobacteriaceae</taxon>
        <taxon>Flavobacterium</taxon>
    </lineage>
</organism>
<reference evidence="1 2" key="1">
    <citation type="submission" date="2018-10" db="EMBL/GenBank/DDBJ databases">
        <title>Genomic Encyclopedia of Archaeal and Bacterial Type Strains, Phase II (KMG-II): from individual species to whole genera.</title>
        <authorList>
            <person name="Goeker M."/>
        </authorList>
    </citation>
    <scope>NUCLEOTIDE SEQUENCE [LARGE SCALE GENOMIC DNA]</scope>
    <source>
        <strain evidence="1 2">DSM 29537</strain>
    </source>
</reference>